<evidence type="ECO:0000259" key="3">
    <source>
        <dbReference type="Pfam" id="PF04715"/>
    </source>
</evidence>
<dbReference type="EMBL" id="CP016808">
    <property type="protein sequence ID" value="ANY66474.1"/>
    <property type="molecule type" value="Genomic_DNA"/>
</dbReference>
<organism evidence="4">
    <name type="scientific">Paenibacillus sp. BIHB 4019</name>
    <dbReference type="NCBI Taxonomy" id="1870819"/>
    <lineage>
        <taxon>Bacteria</taxon>
        <taxon>Bacillati</taxon>
        <taxon>Bacillota</taxon>
        <taxon>Bacilli</taxon>
        <taxon>Bacillales</taxon>
        <taxon>Paenibacillaceae</taxon>
        <taxon>Paenibacillus</taxon>
    </lineage>
</organism>
<sequence length="546" mass="61829">MMFTALDYWLGWHAEQKYTTFPLLRELPLGEEGVASWEEAWRDASPYAFVLESGKGGRYTYLGLQPESVIRGKGLEAEARALSPDLADASQSADSVVRYQGKPLEVVRSWMEPYRAPKLEAAGTPKWTGGCVGFWSYDVIRSIERLPELTEDDLNLPDYLFLRLNELWIVDHSDKKLYCAVHTLVPSDAREEELRLLYAQACSRADEMAVYWEQRFGSEANGQRGVNHAASSSTSESRQLRQERLQLATDDSLQSNLDEMGGISTRFSKEAFEEAVRQIQRYIGQGDVFQVNLSVRQSRALGVQPEELYEWLRLINPSPYMGFLRCPDFQLVSASPELLVERRGDLLAARPIAGTRRRGRTEAENELMAEELRTSEKERAEHIMLVDLERNDLGRISAYGTVKVEELMVIEQYSHVMHLVSQVEGRLAEGKDAYDVIAATFPGGTITGAPKIRTMEIIEELEPVRRGPYTGSLGWIDYNGDMEFNIIIRTMVVKDGMVHIQAGAGIVIDSKPEREYKESLSKAKALWKAIEYSERFRQAAPSGRKH</sequence>
<dbReference type="AlphaFoldDB" id="A0A1B2DFG9"/>
<dbReference type="InterPro" id="IPR019999">
    <property type="entry name" value="Anth_synth_I-like"/>
</dbReference>
<dbReference type="InterPro" id="IPR005801">
    <property type="entry name" value="ADC_synthase"/>
</dbReference>
<dbReference type="Pfam" id="PF04715">
    <property type="entry name" value="Anth_synt_I_N"/>
    <property type="match status" value="1"/>
</dbReference>
<dbReference type="Pfam" id="PF00425">
    <property type="entry name" value="Chorismate_bind"/>
    <property type="match status" value="1"/>
</dbReference>
<dbReference type="PRINTS" id="PR00095">
    <property type="entry name" value="ANTSNTHASEI"/>
</dbReference>
<evidence type="ECO:0000256" key="1">
    <source>
        <dbReference type="SAM" id="MobiDB-lite"/>
    </source>
</evidence>
<feature type="domain" description="Anthranilate synthase component I N-terminal" evidence="3">
    <location>
        <begin position="45"/>
        <end position="178"/>
    </location>
</feature>
<evidence type="ECO:0000259" key="2">
    <source>
        <dbReference type="Pfam" id="PF00425"/>
    </source>
</evidence>
<gene>
    <name evidence="4" type="ORF">BBD42_08400</name>
</gene>
<dbReference type="GO" id="GO:0000162">
    <property type="term" value="P:L-tryptophan biosynthetic process"/>
    <property type="evidence" value="ECO:0007669"/>
    <property type="project" value="TreeGrafter"/>
</dbReference>
<evidence type="ECO:0000313" key="4">
    <source>
        <dbReference type="EMBL" id="ANY66474.1"/>
    </source>
</evidence>
<dbReference type="InterPro" id="IPR006805">
    <property type="entry name" value="Anth_synth_I_N"/>
</dbReference>
<protein>
    <submittedName>
        <fullName evidence="4">Anthranilate synthase component I</fullName>
    </submittedName>
</protein>
<dbReference type="PANTHER" id="PTHR11236">
    <property type="entry name" value="AMINOBENZOATE/ANTHRANILATE SYNTHASE"/>
    <property type="match status" value="1"/>
</dbReference>
<name>A0A1B2DFG9_9BACL</name>
<reference evidence="4" key="1">
    <citation type="submission" date="2016-08" db="EMBL/GenBank/DDBJ databases">
        <title>Complete Genome Seqeunce of Paenibacillus sp. BIHB 4019 from tea rhizoplane.</title>
        <authorList>
            <person name="Thakur R."/>
            <person name="Swarnkar M.K."/>
            <person name="Gulati A."/>
        </authorList>
    </citation>
    <scope>NUCLEOTIDE SEQUENCE [LARGE SCALE GENOMIC DNA]</scope>
    <source>
        <strain evidence="4">BIHB4019</strain>
    </source>
</reference>
<dbReference type="SUPFAM" id="SSF56322">
    <property type="entry name" value="ADC synthase"/>
    <property type="match status" value="1"/>
</dbReference>
<dbReference type="PANTHER" id="PTHR11236:SF41">
    <property type="entry name" value="AMINODEOXYCHORISMATE SYNTHASE COMPONENT 1"/>
    <property type="match status" value="1"/>
</dbReference>
<dbReference type="Gene3D" id="3.60.120.10">
    <property type="entry name" value="Anthranilate synthase"/>
    <property type="match status" value="1"/>
</dbReference>
<dbReference type="InterPro" id="IPR015890">
    <property type="entry name" value="Chorismate_C"/>
</dbReference>
<feature type="region of interest" description="Disordered" evidence="1">
    <location>
        <begin position="222"/>
        <end position="241"/>
    </location>
</feature>
<feature type="domain" description="Chorismate-utilising enzyme C-terminal" evidence="2">
    <location>
        <begin position="269"/>
        <end position="522"/>
    </location>
</feature>
<proteinExistence type="predicted"/>
<accession>A0A1B2DFG9</accession>